<feature type="non-terminal residue" evidence="2">
    <location>
        <position position="1"/>
    </location>
</feature>
<dbReference type="AlphaFoldDB" id="X1RXT9"/>
<feature type="domain" description="Transposase IS4-like" evidence="1">
    <location>
        <begin position="20"/>
        <end position="147"/>
    </location>
</feature>
<dbReference type="InterPro" id="IPR002559">
    <property type="entry name" value="Transposase_11"/>
</dbReference>
<dbReference type="GO" id="GO:0003677">
    <property type="term" value="F:DNA binding"/>
    <property type="evidence" value="ECO:0007669"/>
    <property type="project" value="InterPro"/>
</dbReference>
<organism evidence="2">
    <name type="scientific">marine sediment metagenome</name>
    <dbReference type="NCBI Taxonomy" id="412755"/>
    <lineage>
        <taxon>unclassified sequences</taxon>
        <taxon>metagenomes</taxon>
        <taxon>ecological metagenomes</taxon>
    </lineage>
</organism>
<reference evidence="2" key="1">
    <citation type="journal article" date="2014" name="Front. Microbiol.">
        <title>High frequency of phylogenetically diverse reductive dehalogenase-homologous genes in deep subseafloor sedimentary metagenomes.</title>
        <authorList>
            <person name="Kawai M."/>
            <person name="Futagami T."/>
            <person name="Toyoda A."/>
            <person name="Takaki Y."/>
            <person name="Nishi S."/>
            <person name="Hori S."/>
            <person name="Arai W."/>
            <person name="Tsubouchi T."/>
            <person name="Morono Y."/>
            <person name="Uchiyama I."/>
            <person name="Ito T."/>
            <person name="Fujiyama A."/>
            <person name="Inagaki F."/>
            <person name="Takami H."/>
        </authorList>
    </citation>
    <scope>NUCLEOTIDE SEQUENCE</scope>
    <source>
        <strain evidence="2">Expedition CK06-06</strain>
    </source>
</reference>
<name>X1RXT9_9ZZZZ</name>
<sequence length="218" mass="26420">PLISIPVLMGDYKSYAVTHCLSLIKSYIGNIKLILFDRGFYDKDLMYELIKADYPFLIFVPKHQDKKEILYPLEKEEHVSIIWDYEVNKDKTKYQFETYLTFMKQVYDKKSDKRYDWVFATNVKAVALNNTIMEYKKRWRIETGFRVQDEARIKCKSKEMKIRYFLFMFQQILQTQWMCFYKEEVSFKKFIIEMHKTCKTLVANPKRSYGKNQKTQGK</sequence>
<dbReference type="GO" id="GO:0004803">
    <property type="term" value="F:transposase activity"/>
    <property type="evidence" value="ECO:0007669"/>
    <property type="project" value="InterPro"/>
</dbReference>
<dbReference type="Pfam" id="PF01609">
    <property type="entry name" value="DDE_Tnp_1"/>
    <property type="match status" value="1"/>
</dbReference>
<dbReference type="GO" id="GO:0006313">
    <property type="term" value="P:DNA transposition"/>
    <property type="evidence" value="ECO:0007669"/>
    <property type="project" value="InterPro"/>
</dbReference>
<accession>X1RXT9</accession>
<evidence type="ECO:0000313" key="2">
    <source>
        <dbReference type="EMBL" id="GAI85587.1"/>
    </source>
</evidence>
<protein>
    <recommendedName>
        <fullName evidence="1">Transposase IS4-like domain-containing protein</fullName>
    </recommendedName>
</protein>
<dbReference type="InterPro" id="IPR012337">
    <property type="entry name" value="RNaseH-like_sf"/>
</dbReference>
<dbReference type="EMBL" id="BARW01009899">
    <property type="protein sequence ID" value="GAI85587.1"/>
    <property type="molecule type" value="Genomic_DNA"/>
</dbReference>
<dbReference type="SUPFAM" id="SSF53098">
    <property type="entry name" value="Ribonuclease H-like"/>
    <property type="match status" value="1"/>
</dbReference>
<evidence type="ECO:0000259" key="1">
    <source>
        <dbReference type="Pfam" id="PF01609"/>
    </source>
</evidence>
<gene>
    <name evidence="2" type="ORF">S12H4_19722</name>
</gene>
<proteinExistence type="predicted"/>
<comment type="caution">
    <text evidence="2">The sequence shown here is derived from an EMBL/GenBank/DDBJ whole genome shotgun (WGS) entry which is preliminary data.</text>
</comment>